<organism evidence="1 2">
    <name type="scientific">Candidatus Uhrbacteria bacterium GW2011_GWE2_45_35</name>
    <dbReference type="NCBI Taxonomy" id="1618993"/>
    <lineage>
        <taxon>Bacteria</taxon>
        <taxon>Candidatus Uhriibacteriota</taxon>
    </lineage>
</organism>
<dbReference type="PANTHER" id="PTHR36966">
    <property type="entry name" value="REP-ASSOCIATED TYROSINE TRANSPOSASE"/>
    <property type="match status" value="1"/>
</dbReference>
<dbReference type="GO" id="GO:0043565">
    <property type="term" value="F:sequence-specific DNA binding"/>
    <property type="evidence" value="ECO:0007669"/>
    <property type="project" value="TreeGrafter"/>
</dbReference>
<dbReference type="PANTHER" id="PTHR36966:SF1">
    <property type="entry name" value="REP-ASSOCIATED TYROSINE TRANSPOSASE"/>
    <property type="match status" value="1"/>
</dbReference>
<dbReference type="GO" id="GO:0006313">
    <property type="term" value="P:DNA transposition"/>
    <property type="evidence" value="ECO:0007669"/>
    <property type="project" value="InterPro"/>
</dbReference>
<accession>A0A0G1MGW8</accession>
<evidence type="ECO:0000313" key="2">
    <source>
        <dbReference type="Proteomes" id="UP000034354"/>
    </source>
</evidence>
<proteinExistence type="predicted"/>
<dbReference type="STRING" id="1618993.UX09_C0031G0013"/>
<comment type="caution">
    <text evidence="1">The sequence shown here is derived from an EMBL/GenBank/DDBJ whole genome shotgun (WGS) entry which is preliminary data.</text>
</comment>
<dbReference type="InterPro" id="IPR052715">
    <property type="entry name" value="RAYT_transposase"/>
</dbReference>
<dbReference type="GO" id="GO:0004803">
    <property type="term" value="F:transposase activity"/>
    <property type="evidence" value="ECO:0007669"/>
    <property type="project" value="InterPro"/>
</dbReference>
<reference evidence="1 2" key="1">
    <citation type="journal article" date="2015" name="Nature">
        <title>rRNA introns, odd ribosomes, and small enigmatic genomes across a large radiation of phyla.</title>
        <authorList>
            <person name="Brown C.T."/>
            <person name="Hug L.A."/>
            <person name="Thomas B.C."/>
            <person name="Sharon I."/>
            <person name="Castelle C.J."/>
            <person name="Singh A."/>
            <person name="Wilkins M.J."/>
            <person name="Williams K.H."/>
            <person name="Banfield J.F."/>
        </authorList>
    </citation>
    <scope>NUCLEOTIDE SEQUENCE [LARGE SCALE GENOMIC DNA]</scope>
</reference>
<dbReference type="AlphaFoldDB" id="A0A0G1MGW8"/>
<sequence>MIDPSTGLHWRSKNRLSGYDYSQEGWYFVTICTKDRIDWFGEVVEGKMVLNTLGQKTCEFWKEIPKHFPDVCLDEFIVMPDHVHGIIFIKKPDTNVGNKNFCSLRMESSIVSWQT</sequence>
<dbReference type="InterPro" id="IPR036515">
    <property type="entry name" value="Transposase_17_sf"/>
</dbReference>
<dbReference type="PATRIC" id="fig|1618993.3.peg.696"/>
<dbReference type="Proteomes" id="UP000034354">
    <property type="component" value="Unassembled WGS sequence"/>
</dbReference>
<evidence type="ECO:0008006" key="3">
    <source>
        <dbReference type="Google" id="ProtNLM"/>
    </source>
</evidence>
<gene>
    <name evidence="1" type="ORF">UX09_C0031G0013</name>
</gene>
<evidence type="ECO:0000313" key="1">
    <source>
        <dbReference type="EMBL" id="KKU07317.1"/>
    </source>
</evidence>
<dbReference type="EMBL" id="LCKW01000031">
    <property type="protein sequence ID" value="KKU07317.1"/>
    <property type="molecule type" value="Genomic_DNA"/>
</dbReference>
<protein>
    <recommendedName>
        <fullName evidence="3">Transposase IS200-like domain-containing protein</fullName>
    </recommendedName>
</protein>
<dbReference type="Gene3D" id="3.30.70.1290">
    <property type="entry name" value="Transposase IS200-like"/>
    <property type="match status" value="1"/>
</dbReference>
<name>A0A0G1MGW8_9BACT</name>
<dbReference type="SUPFAM" id="SSF143422">
    <property type="entry name" value="Transposase IS200-like"/>
    <property type="match status" value="1"/>
</dbReference>